<keyword evidence="3" id="KW-1185">Reference proteome</keyword>
<proteinExistence type="predicted"/>
<comment type="caution">
    <text evidence="2">The sequence shown here is derived from an EMBL/GenBank/DDBJ whole genome shotgun (WGS) entry which is preliminary data.</text>
</comment>
<protein>
    <recommendedName>
        <fullName evidence="4">DUF560 domain-containing protein</fullName>
    </recommendedName>
</protein>
<sequence length="311" mass="35280">MYSASKHGGCALTLIAALVLSSLASDSVAATETNVDFQFRADASREYNSNVSVTELETAIGEPDHAWVYELGVDMQWQATDQVNFDAGYSFSDRRYDQFSEFDLAMHLLYGDLSYALDTWTVGFAYYLADADLGGDSFLTLHQRALYASRMFGEQWYIRAALNQTDKSFATLAERDADTLGAGVDAFYFFGEGRQFILLGASRDDEDARNGIFSYQGTTVRARYSHRFSLWQRDARWQLSYRWHDRDYKATHPSVGAPRSDRHHVIESRVEIPVWRALRVLGSVERGQYDSNLETADYAETRASVGLRIQF</sequence>
<dbReference type="EMBL" id="PIPM01000001">
    <property type="protein sequence ID" value="RUO36616.1"/>
    <property type="molecule type" value="Genomic_DNA"/>
</dbReference>
<dbReference type="AlphaFoldDB" id="A0A432WS69"/>
<feature type="signal peptide" evidence="1">
    <location>
        <begin position="1"/>
        <end position="29"/>
    </location>
</feature>
<dbReference type="RefSeq" id="WP_126775931.1">
    <property type="nucleotide sequence ID" value="NZ_PIPM01000001.1"/>
</dbReference>
<dbReference type="OrthoDB" id="6380601at2"/>
<gene>
    <name evidence="2" type="ORF">CWE11_02045</name>
</gene>
<dbReference type="Proteomes" id="UP000288405">
    <property type="component" value="Unassembled WGS sequence"/>
</dbReference>
<reference evidence="2 3" key="1">
    <citation type="journal article" date="2011" name="Front. Microbiol.">
        <title>Genomic signatures of strain selection and enhancement in Bacillus atrophaeus var. globigii, a historical biowarfare simulant.</title>
        <authorList>
            <person name="Gibbons H.S."/>
            <person name="Broomall S.M."/>
            <person name="McNew L.A."/>
            <person name="Daligault H."/>
            <person name="Chapman C."/>
            <person name="Bruce D."/>
            <person name="Karavis M."/>
            <person name="Krepps M."/>
            <person name="McGregor P.A."/>
            <person name="Hong C."/>
            <person name="Park K.H."/>
            <person name="Akmal A."/>
            <person name="Feldman A."/>
            <person name="Lin J.S."/>
            <person name="Chang W.E."/>
            <person name="Higgs B.W."/>
            <person name="Demirev P."/>
            <person name="Lindquist J."/>
            <person name="Liem A."/>
            <person name="Fochler E."/>
            <person name="Read T.D."/>
            <person name="Tapia R."/>
            <person name="Johnson S."/>
            <person name="Bishop-Lilly K.A."/>
            <person name="Detter C."/>
            <person name="Han C."/>
            <person name="Sozhamannan S."/>
            <person name="Rosenzweig C.N."/>
            <person name="Skowronski E.W."/>
        </authorList>
    </citation>
    <scope>NUCLEOTIDE SEQUENCE [LARGE SCALE GENOMIC DNA]</scope>
    <source>
        <strain evidence="2 3">GYP-17</strain>
    </source>
</reference>
<feature type="chain" id="PRO_5019006040" description="DUF560 domain-containing protein" evidence="1">
    <location>
        <begin position="30"/>
        <end position="311"/>
    </location>
</feature>
<accession>A0A432WS69</accession>
<name>A0A432WS69_9GAMM</name>
<dbReference type="SUPFAM" id="SSF56935">
    <property type="entry name" value="Porins"/>
    <property type="match status" value="1"/>
</dbReference>
<evidence type="ECO:0008006" key="4">
    <source>
        <dbReference type="Google" id="ProtNLM"/>
    </source>
</evidence>
<organism evidence="2 3">
    <name type="scientific">Aliidiomarina sanyensis</name>
    <dbReference type="NCBI Taxonomy" id="1249555"/>
    <lineage>
        <taxon>Bacteria</taxon>
        <taxon>Pseudomonadati</taxon>
        <taxon>Pseudomonadota</taxon>
        <taxon>Gammaproteobacteria</taxon>
        <taxon>Alteromonadales</taxon>
        <taxon>Idiomarinaceae</taxon>
        <taxon>Aliidiomarina</taxon>
    </lineage>
</organism>
<evidence type="ECO:0000313" key="3">
    <source>
        <dbReference type="Proteomes" id="UP000288405"/>
    </source>
</evidence>
<keyword evidence="1" id="KW-0732">Signal</keyword>
<evidence type="ECO:0000256" key="1">
    <source>
        <dbReference type="SAM" id="SignalP"/>
    </source>
</evidence>
<evidence type="ECO:0000313" key="2">
    <source>
        <dbReference type="EMBL" id="RUO36616.1"/>
    </source>
</evidence>